<keyword evidence="2" id="KW-1185">Reference proteome</keyword>
<accession>A0A314ZLN7</accession>
<gene>
    <name evidence="1" type="ORF">Pyn_23775</name>
</gene>
<sequence length="59" mass="6913">MPLFEPAYIAISFLHQIWPWKEEKRRKRRGMKIGILHRGSRGKGGLELPRSLILCRGVE</sequence>
<dbReference type="EMBL" id="PJQY01000069">
    <property type="protein sequence ID" value="PQQ19363.1"/>
    <property type="molecule type" value="Genomic_DNA"/>
</dbReference>
<protein>
    <submittedName>
        <fullName evidence="1">Uncharacterized protein</fullName>
    </submittedName>
</protein>
<dbReference type="AlphaFoldDB" id="A0A314ZLN7"/>
<name>A0A314ZLN7_PRUYE</name>
<comment type="caution">
    <text evidence="1">The sequence shown here is derived from an EMBL/GenBank/DDBJ whole genome shotgun (WGS) entry which is preliminary data.</text>
</comment>
<dbReference type="Proteomes" id="UP000250321">
    <property type="component" value="Unassembled WGS sequence"/>
</dbReference>
<evidence type="ECO:0000313" key="2">
    <source>
        <dbReference type="Proteomes" id="UP000250321"/>
    </source>
</evidence>
<proteinExistence type="predicted"/>
<evidence type="ECO:0000313" key="1">
    <source>
        <dbReference type="EMBL" id="PQQ19363.1"/>
    </source>
</evidence>
<reference evidence="1 2" key="1">
    <citation type="submission" date="2018-02" db="EMBL/GenBank/DDBJ databases">
        <title>Draft genome of wild Prunus yedoensis var. nudiflora.</title>
        <authorList>
            <person name="Baek S."/>
            <person name="Kim J.-H."/>
            <person name="Choi K."/>
            <person name="Kim G.-B."/>
            <person name="Cho A."/>
            <person name="Jang H."/>
            <person name="Shin C.-H."/>
            <person name="Yu H.-J."/>
            <person name="Mun J.-H."/>
        </authorList>
    </citation>
    <scope>NUCLEOTIDE SEQUENCE [LARGE SCALE GENOMIC DNA]</scope>
    <source>
        <strain evidence="2">cv. Jeju island</strain>
        <tissue evidence="1">Leaf</tissue>
    </source>
</reference>
<organism evidence="1 2">
    <name type="scientific">Prunus yedoensis var. nudiflora</name>
    <dbReference type="NCBI Taxonomy" id="2094558"/>
    <lineage>
        <taxon>Eukaryota</taxon>
        <taxon>Viridiplantae</taxon>
        <taxon>Streptophyta</taxon>
        <taxon>Embryophyta</taxon>
        <taxon>Tracheophyta</taxon>
        <taxon>Spermatophyta</taxon>
        <taxon>Magnoliopsida</taxon>
        <taxon>eudicotyledons</taxon>
        <taxon>Gunneridae</taxon>
        <taxon>Pentapetalae</taxon>
        <taxon>rosids</taxon>
        <taxon>fabids</taxon>
        <taxon>Rosales</taxon>
        <taxon>Rosaceae</taxon>
        <taxon>Amygdaloideae</taxon>
        <taxon>Amygdaleae</taxon>
        <taxon>Prunus</taxon>
    </lineage>
</organism>